<protein>
    <submittedName>
        <fullName evidence="1">DUF2235 domain-containing protein</fullName>
    </submittedName>
</protein>
<dbReference type="EMBL" id="JAEOXF010000009">
    <property type="protein sequence ID" value="MBK4726470.1"/>
    <property type="molecule type" value="Genomic_DNA"/>
</dbReference>
<evidence type="ECO:0000313" key="1">
    <source>
        <dbReference type="EMBL" id="MBK4726470.1"/>
    </source>
</evidence>
<keyword evidence="2" id="KW-1185">Reference proteome</keyword>
<evidence type="ECO:0000313" key="2">
    <source>
        <dbReference type="Proteomes" id="UP000633731"/>
    </source>
</evidence>
<gene>
    <name evidence="1" type="ORF">JJL49_14635</name>
</gene>
<sequence>MSEVTDTDLAWNPPPFPAEGRLPTQPLLVGQHYHQQNSSERNYRQALCLAAGRRVEPPCCKSLHISLFFDGTGNNLNNDFVLSDPKHPTNIARLFRAAIGDGTAGGVDDTAKVPLDAASDSGGKYFKFYMPGVGTPFPEVGDLDYSTSGLVGAAMGEERINWALLRIIDVLKFTATEQWLTTAESRKSLAKMGTRWSRLWIGGSHNRYEEFNRLLTELAPRLKPLLIAPGVGQPKLLDIKLYIYGFSRGAAAARAFVRWLSELLPPPVKKEKPAQSLQGGAAQEEEEKPPQHLKIGEYQLPISIEFLGLLDTVASVGVAHVVPVAEGHMSWADDTMELPDDKTFAGLIKKCVHLVSGHEQRLCFPLDSVRRANGRYPPYATEVVYPGMHSDIGGGYPPRDQGKGLGIGYKPGDPLNDRLLLSQIALNELYASAFAAGAPLKVPVDSLSESLKKDSWRSMPPDLIEQFGIHKSLVARFNAWRELTLGLTAPPAITSEEAAKYDPPRASVSLEKLVDNQIAWITAWRIERYAKGSLLTTPFYRLATDTQALPGPREAGKEKQKKDQDEVIAWREKQRVAQSADEMDELVYKPGIKDYDPDMAQTQLFEAAKEFGKDYHDDYRIPDNLAQLVLDTVLQPMLFIFNTDDEPQEYRRIKTDGEAKVGILFPKEGEASNAEQPSGLVRALFDDQVHDSRAWFMHSTIGTREMWAGYFRYRMIYFSKACNKSLSPLVIAGNLVGFATLTTGVIVSFKQKGLTGKLAGLAATGALYSMEVEVLDRITQLPLPSLPGGEQLRAFTTEPGVVVAQQKIVVAEQQLARAKAAIPASWLEKAQAAIT</sequence>
<accession>A0ACC5RP89</accession>
<comment type="caution">
    <text evidence="1">The sequence shown here is derived from an EMBL/GenBank/DDBJ whole genome shotgun (WGS) entry which is preliminary data.</text>
</comment>
<name>A0ACC5RP89_ENTAG</name>
<organism evidence="1 2">
    <name type="scientific">Enterobacter agglomerans</name>
    <name type="common">Erwinia herbicola</name>
    <name type="synonym">Pantoea agglomerans</name>
    <dbReference type="NCBI Taxonomy" id="549"/>
    <lineage>
        <taxon>Bacteria</taxon>
        <taxon>Pseudomonadati</taxon>
        <taxon>Pseudomonadota</taxon>
        <taxon>Gammaproteobacteria</taxon>
        <taxon>Enterobacterales</taxon>
        <taxon>Erwiniaceae</taxon>
        <taxon>Pantoea</taxon>
        <taxon>Pantoea agglomerans group</taxon>
    </lineage>
</organism>
<reference evidence="1" key="1">
    <citation type="submission" date="2021-01" db="EMBL/GenBank/DDBJ databases">
        <title>Draft genome of Pantoea agglomerans Eh 335.</title>
        <authorList>
            <person name="Emsley S.A."/>
            <person name="Oline D.K."/>
            <person name="Saw J.H."/>
            <person name="Ushijima B."/>
            <person name="Videau P."/>
            <person name="Koyack M.J."/>
        </authorList>
    </citation>
    <scope>NUCLEOTIDE SEQUENCE</scope>
    <source>
        <strain evidence="1">Eh 335</strain>
    </source>
</reference>
<dbReference type="Proteomes" id="UP000633731">
    <property type="component" value="Unassembled WGS sequence"/>
</dbReference>
<proteinExistence type="predicted"/>